<proteinExistence type="predicted"/>
<comment type="caution">
    <text evidence="1">The sequence shown here is derived from an EMBL/GenBank/DDBJ whole genome shotgun (WGS) entry which is preliminary data.</text>
</comment>
<protein>
    <recommendedName>
        <fullName evidence="2">IstB-like ATP-binding protein domain-containing protein</fullName>
    </recommendedName>
</protein>
<dbReference type="EMBL" id="DTGG01000024">
    <property type="protein sequence ID" value="HFZ08667.1"/>
    <property type="molecule type" value="Genomic_DNA"/>
</dbReference>
<reference evidence="1" key="1">
    <citation type="journal article" date="2020" name="mSystems">
        <title>Genome- and Community-Level Interaction Insights into Carbon Utilization and Element Cycling Functions of Hydrothermarchaeota in Hydrothermal Sediment.</title>
        <authorList>
            <person name="Zhou Z."/>
            <person name="Liu Y."/>
            <person name="Xu W."/>
            <person name="Pan J."/>
            <person name="Luo Z.H."/>
            <person name="Li M."/>
        </authorList>
    </citation>
    <scope>NUCLEOTIDE SEQUENCE [LARGE SCALE GENOMIC DNA]</scope>
    <source>
        <strain evidence="1">SpSt-757</strain>
    </source>
</reference>
<gene>
    <name evidence="1" type="ORF">ENV41_00835</name>
</gene>
<name>A0A7V3N580_UNCC3</name>
<dbReference type="SUPFAM" id="SSF52540">
    <property type="entry name" value="P-loop containing nucleoside triphosphate hydrolases"/>
    <property type="match status" value="1"/>
</dbReference>
<evidence type="ECO:0000313" key="1">
    <source>
        <dbReference type="EMBL" id="HFZ08667.1"/>
    </source>
</evidence>
<organism evidence="1">
    <name type="scientific">candidate division CPR3 bacterium</name>
    <dbReference type="NCBI Taxonomy" id="2268181"/>
    <lineage>
        <taxon>Bacteria</taxon>
        <taxon>Bacteria division CPR3</taxon>
    </lineage>
</organism>
<evidence type="ECO:0008006" key="2">
    <source>
        <dbReference type="Google" id="ProtNLM"/>
    </source>
</evidence>
<dbReference type="InterPro" id="IPR027417">
    <property type="entry name" value="P-loop_NTPase"/>
</dbReference>
<dbReference type="Gene3D" id="3.40.50.300">
    <property type="entry name" value="P-loop containing nucleotide triphosphate hydrolases"/>
    <property type="match status" value="1"/>
</dbReference>
<sequence>MFEGKVLGYSYGEVVMHRLAKKTLEDFDWSENRILALVVSKMVAMDIWSKGLGLVGWTGVGKTHVLISLYKERMWRAIYKNGQIPAWFSFQDLCSLYYKDRDGFRDVLLGGIIFVDDLFCKDQSEEEMRVVKELVYYIYDLGKVLCFTSNVLMDMLDIDERVKSRLSELVEVVEVFGEDRRKLL</sequence>
<dbReference type="AlphaFoldDB" id="A0A7V3N580"/>
<accession>A0A7V3N580</accession>